<evidence type="ECO:0000313" key="2">
    <source>
        <dbReference type="EMBL" id="CAD8521631.1"/>
    </source>
</evidence>
<organism evidence="2">
    <name type="scientific">Micromonas pusilla</name>
    <name type="common">Picoplanktonic green alga</name>
    <name type="synonym">Chromulina pusilla</name>
    <dbReference type="NCBI Taxonomy" id="38833"/>
    <lineage>
        <taxon>Eukaryota</taxon>
        <taxon>Viridiplantae</taxon>
        <taxon>Chlorophyta</taxon>
        <taxon>Mamiellophyceae</taxon>
        <taxon>Mamiellales</taxon>
        <taxon>Mamiellaceae</taxon>
        <taxon>Micromonas</taxon>
    </lineage>
</organism>
<sequence>MAGRRARAVAVRSVDDAKDDDSSAEVDARADEEAEQPRRTFGSDVEAIAARGLAGALPEVDERLRIAMRGEAAGSRADTDADALDAKRAAARAEDQAVDIVACLKQTGALRGYGAARLVPRRDYALSELKLNGIEAEKLLSPTESTISGLRDVLGRAALVLVGGWVLSSHPSGAQVTGVLASGAAAFAMDQVAFAGGLEALALDTLAQATSRTYVARLGLHEAAHFLVAYLMGILPKGYTLSGADAYREYGALNVQAGCAFCDGSFQAEVAKGKITSGSLGRFSCVALAGIGMEYVEYGFAEGGVADVRQLDGMLRALAFSQKKSDSEVRWAVLNTISILRRHEGTVRKLSERMAAGASVGECIRLIEDSLGDDV</sequence>
<dbReference type="SUPFAM" id="SSF140990">
    <property type="entry name" value="FtsH protease domain-like"/>
    <property type="match status" value="1"/>
</dbReference>
<protein>
    <submittedName>
        <fullName evidence="2">Uncharacterized protein</fullName>
    </submittedName>
</protein>
<reference evidence="2" key="1">
    <citation type="submission" date="2021-01" db="EMBL/GenBank/DDBJ databases">
        <authorList>
            <person name="Corre E."/>
            <person name="Pelletier E."/>
            <person name="Niang G."/>
            <person name="Scheremetjew M."/>
            <person name="Finn R."/>
            <person name="Kale V."/>
            <person name="Holt S."/>
            <person name="Cochrane G."/>
            <person name="Meng A."/>
            <person name="Brown T."/>
            <person name="Cohen L."/>
        </authorList>
    </citation>
    <scope>NUCLEOTIDE SEQUENCE</scope>
    <source>
        <strain evidence="2">CCMP1723</strain>
    </source>
</reference>
<gene>
    <name evidence="2" type="ORF">MCOM1403_LOCUS9061</name>
</gene>
<dbReference type="GO" id="GO:0004222">
    <property type="term" value="F:metalloendopeptidase activity"/>
    <property type="evidence" value="ECO:0007669"/>
    <property type="project" value="InterPro"/>
</dbReference>
<dbReference type="PANTHER" id="PTHR33471">
    <property type="entry name" value="ATP-DEPENDENT ZINC METALLOPROTEASE-RELATED"/>
    <property type="match status" value="1"/>
</dbReference>
<dbReference type="PANTHER" id="PTHR33471:SF1">
    <property type="entry name" value="OS01G0382700 PROTEIN"/>
    <property type="match status" value="1"/>
</dbReference>
<accession>A0A7S0IH12</accession>
<dbReference type="InterPro" id="IPR037219">
    <property type="entry name" value="Peptidase_M41-like"/>
</dbReference>
<dbReference type="GO" id="GO:0004176">
    <property type="term" value="F:ATP-dependent peptidase activity"/>
    <property type="evidence" value="ECO:0007669"/>
    <property type="project" value="InterPro"/>
</dbReference>
<dbReference type="GO" id="GO:0005524">
    <property type="term" value="F:ATP binding"/>
    <property type="evidence" value="ECO:0007669"/>
    <property type="project" value="InterPro"/>
</dbReference>
<dbReference type="AlphaFoldDB" id="A0A7S0IH12"/>
<dbReference type="GO" id="GO:0006508">
    <property type="term" value="P:proteolysis"/>
    <property type="evidence" value="ECO:0007669"/>
    <property type="project" value="InterPro"/>
</dbReference>
<feature type="compositionally biased region" description="Basic and acidic residues" evidence="1">
    <location>
        <begin position="26"/>
        <end position="38"/>
    </location>
</feature>
<dbReference type="EMBL" id="HBEQ01011245">
    <property type="protein sequence ID" value="CAD8521631.1"/>
    <property type="molecule type" value="Transcribed_RNA"/>
</dbReference>
<evidence type="ECO:0000256" key="1">
    <source>
        <dbReference type="SAM" id="MobiDB-lite"/>
    </source>
</evidence>
<name>A0A7S0IH12_MICPS</name>
<proteinExistence type="predicted"/>
<feature type="region of interest" description="Disordered" evidence="1">
    <location>
        <begin position="1"/>
        <end position="41"/>
    </location>
</feature>